<name>A0A482WN23_LAOST</name>
<dbReference type="EMBL" id="QKKF02029992">
    <property type="protein sequence ID" value="RZF34939.1"/>
    <property type="molecule type" value="Genomic_DNA"/>
</dbReference>
<evidence type="ECO:0000313" key="1">
    <source>
        <dbReference type="EMBL" id="RZF34939.1"/>
    </source>
</evidence>
<keyword evidence="2" id="KW-1185">Reference proteome</keyword>
<proteinExistence type="predicted"/>
<protein>
    <submittedName>
        <fullName evidence="1">Uncharacterized protein</fullName>
    </submittedName>
</protein>
<dbReference type="AlphaFoldDB" id="A0A482WN23"/>
<organism evidence="1 2">
    <name type="scientific">Laodelphax striatellus</name>
    <name type="common">Small brown planthopper</name>
    <name type="synonym">Delphax striatella</name>
    <dbReference type="NCBI Taxonomy" id="195883"/>
    <lineage>
        <taxon>Eukaryota</taxon>
        <taxon>Metazoa</taxon>
        <taxon>Ecdysozoa</taxon>
        <taxon>Arthropoda</taxon>
        <taxon>Hexapoda</taxon>
        <taxon>Insecta</taxon>
        <taxon>Pterygota</taxon>
        <taxon>Neoptera</taxon>
        <taxon>Paraneoptera</taxon>
        <taxon>Hemiptera</taxon>
        <taxon>Auchenorrhyncha</taxon>
        <taxon>Fulgoroidea</taxon>
        <taxon>Delphacidae</taxon>
        <taxon>Criomorphinae</taxon>
        <taxon>Laodelphax</taxon>
    </lineage>
</organism>
<sequence length="75" mass="8609">EEEAIHSLNGLGRLTSKLQPDLSSCQRDRQRVSNATYRIRRDQRAAIVAGRNSKESRLRSSAVLNELRYEKPEIN</sequence>
<dbReference type="InParanoid" id="A0A482WN23"/>
<feature type="non-terminal residue" evidence="1">
    <location>
        <position position="1"/>
    </location>
</feature>
<reference evidence="1 2" key="1">
    <citation type="journal article" date="2017" name="Gigascience">
        <title>Genome sequence of the small brown planthopper, Laodelphax striatellus.</title>
        <authorList>
            <person name="Zhu J."/>
            <person name="Jiang F."/>
            <person name="Wang X."/>
            <person name="Yang P."/>
            <person name="Bao Y."/>
            <person name="Zhao W."/>
            <person name="Wang W."/>
            <person name="Lu H."/>
            <person name="Wang Q."/>
            <person name="Cui N."/>
            <person name="Li J."/>
            <person name="Chen X."/>
            <person name="Luo L."/>
            <person name="Yu J."/>
            <person name="Kang L."/>
            <person name="Cui F."/>
        </authorList>
    </citation>
    <scope>NUCLEOTIDE SEQUENCE [LARGE SCALE GENOMIC DNA]</scope>
    <source>
        <strain evidence="1">Lst14</strain>
    </source>
</reference>
<gene>
    <name evidence="1" type="ORF">LSTR_LSTR011433</name>
</gene>
<dbReference type="SMR" id="A0A482WN23"/>
<accession>A0A482WN23</accession>
<evidence type="ECO:0000313" key="2">
    <source>
        <dbReference type="Proteomes" id="UP000291343"/>
    </source>
</evidence>
<comment type="caution">
    <text evidence="1">The sequence shown here is derived from an EMBL/GenBank/DDBJ whole genome shotgun (WGS) entry which is preliminary data.</text>
</comment>
<dbReference type="Proteomes" id="UP000291343">
    <property type="component" value="Unassembled WGS sequence"/>
</dbReference>